<sequence length="146" mass="16423">MQDAREKRVPFMMSEKELTSVDDWRFKNRISTRADALRRLCKLGMALDILMPDLETALAGLTHAAANVLAEEADGNPQKNKKLLQTDIAIAAITLAKTVGLMNQKAKIARTNPSDADLDRLDEENDKAMRAFDRLEEVIRSRRQEG</sequence>
<dbReference type="EMBL" id="WUEP01000048">
    <property type="protein sequence ID" value="NEH95896.1"/>
    <property type="molecule type" value="Genomic_DNA"/>
</dbReference>
<name>A0A6N9ZRJ2_9HYPH</name>
<proteinExistence type="predicted"/>
<gene>
    <name evidence="1" type="ORF">GR206_33660</name>
</gene>
<dbReference type="RefSeq" id="WP_163883585.1">
    <property type="nucleotide sequence ID" value="NZ_WUEP01000048.1"/>
</dbReference>
<dbReference type="Proteomes" id="UP000468864">
    <property type="component" value="Unassembled WGS sequence"/>
</dbReference>
<organism evidence="1 2">
    <name type="scientific">Rhizobium laguerreae</name>
    <dbReference type="NCBI Taxonomy" id="1076926"/>
    <lineage>
        <taxon>Bacteria</taxon>
        <taxon>Pseudomonadati</taxon>
        <taxon>Pseudomonadota</taxon>
        <taxon>Alphaproteobacteria</taxon>
        <taxon>Hyphomicrobiales</taxon>
        <taxon>Rhizobiaceae</taxon>
        <taxon>Rhizobium/Agrobacterium group</taxon>
        <taxon>Rhizobium</taxon>
    </lineage>
</organism>
<reference evidence="1 2" key="1">
    <citation type="submission" date="2019-12" db="EMBL/GenBank/DDBJ databases">
        <title>Rhizobium genotypes associated with high levels of biological nitrogen fixation by grain legumes in a temperate-maritime cropping system.</title>
        <authorList>
            <person name="Maluk M."/>
            <person name="Francesc Ferrando Molina F."/>
            <person name="Lopez Del Egido L."/>
            <person name="Lafos M."/>
            <person name="Langarica-Fuentes A."/>
            <person name="Gebre Yohannes G."/>
            <person name="Young M.W."/>
            <person name="Martin P."/>
            <person name="Gantlett R."/>
            <person name="Kenicer G."/>
            <person name="Hawes C."/>
            <person name="Begg G.S."/>
            <person name="Quilliam R.S."/>
            <person name="Squire G.R."/>
            <person name="Poole P.S."/>
            <person name="Young P.W."/>
            <person name="Iannetta P.M."/>
            <person name="James E.K."/>
        </authorList>
    </citation>
    <scope>NUCLEOTIDE SEQUENCE [LARGE SCALE GENOMIC DNA]</scope>
    <source>
        <strain evidence="1 2">JHI2449</strain>
    </source>
</reference>
<evidence type="ECO:0000313" key="1">
    <source>
        <dbReference type="EMBL" id="NEH95896.1"/>
    </source>
</evidence>
<comment type="caution">
    <text evidence="1">The sequence shown here is derived from an EMBL/GenBank/DDBJ whole genome shotgun (WGS) entry which is preliminary data.</text>
</comment>
<dbReference type="AlphaFoldDB" id="A0A6N9ZRJ2"/>
<evidence type="ECO:0000313" key="2">
    <source>
        <dbReference type="Proteomes" id="UP000468864"/>
    </source>
</evidence>
<protein>
    <submittedName>
        <fullName evidence="1">Uncharacterized protein</fullName>
    </submittedName>
</protein>
<accession>A0A6N9ZRJ2</accession>